<accession>A0A2Z7BUZ9</accession>
<sequence length="104" mass="11489">MSQDHSAYPAQTLHTDTTGEMRGWVHVVHAGNGGACTHVPAYFCLPVAQITLRKGLRVLASLPVRKVRVVGRPPEHARQARGFARRAARVRWCRSGDVAMEFDS</sequence>
<keyword evidence="2" id="KW-1185">Reference proteome</keyword>
<gene>
    <name evidence="1" type="ORF">F511_22645</name>
</gene>
<dbReference type="Proteomes" id="UP000250235">
    <property type="component" value="Unassembled WGS sequence"/>
</dbReference>
<dbReference type="EMBL" id="KV003943">
    <property type="protein sequence ID" value="KZV36050.1"/>
    <property type="molecule type" value="Genomic_DNA"/>
</dbReference>
<evidence type="ECO:0000313" key="2">
    <source>
        <dbReference type="Proteomes" id="UP000250235"/>
    </source>
</evidence>
<protein>
    <submittedName>
        <fullName evidence="1">Uncharacterized protein</fullName>
    </submittedName>
</protein>
<name>A0A2Z7BUZ9_9LAMI</name>
<evidence type="ECO:0000313" key="1">
    <source>
        <dbReference type="EMBL" id="KZV36050.1"/>
    </source>
</evidence>
<proteinExistence type="predicted"/>
<organism evidence="1 2">
    <name type="scientific">Dorcoceras hygrometricum</name>
    <dbReference type="NCBI Taxonomy" id="472368"/>
    <lineage>
        <taxon>Eukaryota</taxon>
        <taxon>Viridiplantae</taxon>
        <taxon>Streptophyta</taxon>
        <taxon>Embryophyta</taxon>
        <taxon>Tracheophyta</taxon>
        <taxon>Spermatophyta</taxon>
        <taxon>Magnoliopsida</taxon>
        <taxon>eudicotyledons</taxon>
        <taxon>Gunneridae</taxon>
        <taxon>Pentapetalae</taxon>
        <taxon>asterids</taxon>
        <taxon>lamiids</taxon>
        <taxon>Lamiales</taxon>
        <taxon>Gesneriaceae</taxon>
        <taxon>Didymocarpoideae</taxon>
        <taxon>Trichosporeae</taxon>
        <taxon>Loxocarpinae</taxon>
        <taxon>Dorcoceras</taxon>
    </lineage>
</organism>
<reference evidence="1 2" key="1">
    <citation type="journal article" date="2015" name="Proc. Natl. Acad. Sci. U.S.A.">
        <title>The resurrection genome of Boea hygrometrica: A blueprint for survival of dehydration.</title>
        <authorList>
            <person name="Xiao L."/>
            <person name="Yang G."/>
            <person name="Zhang L."/>
            <person name="Yang X."/>
            <person name="Zhao S."/>
            <person name="Ji Z."/>
            <person name="Zhou Q."/>
            <person name="Hu M."/>
            <person name="Wang Y."/>
            <person name="Chen M."/>
            <person name="Xu Y."/>
            <person name="Jin H."/>
            <person name="Xiao X."/>
            <person name="Hu G."/>
            <person name="Bao F."/>
            <person name="Hu Y."/>
            <person name="Wan P."/>
            <person name="Li L."/>
            <person name="Deng X."/>
            <person name="Kuang T."/>
            <person name="Xiang C."/>
            <person name="Zhu J.K."/>
            <person name="Oliver M.J."/>
            <person name="He Y."/>
        </authorList>
    </citation>
    <scope>NUCLEOTIDE SEQUENCE [LARGE SCALE GENOMIC DNA]</scope>
    <source>
        <strain evidence="2">cv. XS01</strain>
    </source>
</reference>
<dbReference type="AlphaFoldDB" id="A0A2Z7BUZ9"/>